<proteinExistence type="predicted"/>
<comment type="caution">
    <text evidence="2">The sequence shown here is derived from an EMBL/GenBank/DDBJ whole genome shotgun (WGS) entry which is preliminary data.</text>
</comment>
<name>A0A2S5TJA9_9GAMM</name>
<gene>
    <name evidence="2" type="ORF">C3942_05175</name>
</gene>
<keyword evidence="3" id="KW-1185">Reference proteome</keyword>
<dbReference type="EMBL" id="PSNW01000002">
    <property type="protein sequence ID" value="PPE75069.1"/>
    <property type="molecule type" value="Genomic_DNA"/>
</dbReference>
<evidence type="ECO:0000313" key="3">
    <source>
        <dbReference type="Proteomes" id="UP000238220"/>
    </source>
</evidence>
<reference evidence="2 3" key="1">
    <citation type="submission" date="2018-02" db="EMBL/GenBank/DDBJ databases">
        <title>Genome sequencing of Solimonas sp. HR-BB.</title>
        <authorList>
            <person name="Lee Y."/>
            <person name="Jeon C.O."/>
        </authorList>
    </citation>
    <scope>NUCLEOTIDE SEQUENCE [LARGE SCALE GENOMIC DNA]</scope>
    <source>
        <strain evidence="2 3">HR-BB</strain>
    </source>
</reference>
<dbReference type="PROSITE" id="PS51257">
    <property type="entry name" value="PROKAR_LIPOPROTEIN"/>
    <property type="match status" value="1"/>
</dbReference>
<feature type="signal peptide" evidence="1">
    <location>
        <begin position="1"/>
        <end position="17"/>
    </location>
</feature>
<sequence length="212" mass="21044">MSARLAVTLLAAALALAGCDDDKKENPGPRLELPALSSGAHALRLSGDAAGASGWGFAAADGRGFVLLAPESDSAAAVVYVRDGSGKAWRRVPAATAPMTLAAQLDEPQAAAAAPAAAGSYDALIGGAPARFTVAADGTITAGAGECALTGRVDSGKAYGGALPVQASVAGCAALAGNYQGLAFADPDAENARFRVVLHDTAKILDFYAFAR</sequence>
<dbReference type="AlphaFoldDB" id="A0A2S5TJA9"/>
<accession>A0A2S5TJA9</accession>
<dbReference type="Proteomes" id="UP000238220">
    <property type="component" value="Unassembled WGS sequence"/>
</dbReference>
<protein>
    <recommendedName>
        <fullName evidence="4">Lipoprotein</fullName>
    </recommendedName>
</protein>
<organism evidence="2 3">
    <name type="scientific">Solimonas fluminis</name>
    <dbReference type="NCBI Taxonomy" id="2086571"/>
    <lineage>
        <taxon>Bacteria</taxon>
        <taxon>Pseudomonadati</taxon>
        <taxon>Pseudomonadota</taxon>
        <taxon>Gammaproteobacteria</taxon>
        <taxon>Nevskiales</taxon>
        <taxon>Nevskiaceae</taxon>
        <taxon>Solimonas</taxon>
    </lineage>
</organism>
<keyword evidence="1" id="KW-0732">Signal</keyword>
<evidence type="ECO:0000256" key="1">
    <source>
        <dbReference type="SAM" id="SignalP"/>
    </source>
</evidence>
<evidence type="ECO:0008006" key="4">
    <source>
        <dbReference type="Google" id="ProtNLM"/>
    </source>
</evidence>
<dbReference type="RefSeq" id="WP_104229295.1">
    <property type="nucleotide sequence ID" value="NZ_PSNW01000002.1"/>
</dbReference>
<evidence type="ECO:0000313" key="2">
    <source>
        <dbReference type="EMBL" id="PPE75069.1"/>
    </source>
</evidence>
<feature type="chain" id="PRO_5015517058" description="Lipoprotein" evidence="1">
    <location>
        <begin position="18"/>
        <end position="212"/>
    </location>
</feature>
<dbReference type="OrthoDB" id="8781532at2"/>